<dbReference type="SUPFAM" id="SSF52540">
    <property type="entry name" value="P-loop containing nucleoside triphosphate hydrolases"/>
    <property type="match status" value="1"/>
</dbReference>
<evidence type="ECO:0000256" key="14">
    <source>
        <dbReference type="SAM" id="MobiDB-lite"/>
    </source>
</evidence>
<dbReference type="SUPFAM" id="SSF53448">
    <property type="entry name" value="Nucleotide-diphospho-sugar transferases"/>
    <property type="match status" value="1"/>
</dbReference>
<evidence type="ECO:0000256" key="2">
    <source>
        <dbReference type="ARBA" id="ARBA00012543"/>
    </source>
</evidence>
<evidence type="ECO:0000256" key="15">
    <source>
        <dbReference type="SAM" id="Phobius"/>
    </source>
</evidence>
<dbReference type="GO" id="GO:0031505">
    <property type="term" value="P:fungal-type cell wall organization"/>
    <property type="evidence" value="ECO:0007669"/>
    <property type="project" value="TreeGrafter"/>
</dbReference>
<dbReference type="PROSITE" id="PS50255">
    <property type="entry name" value="CYTOCHROME_B5_2"/>
    <property type="match status" value="1"/>
</dbReference>
<dbReference type="Gene3D" id="1.10.10.60">
    <property type="entry name" value="Homeodomain-like"/>
    <property type="match status" value="1"/>
</dbReference>
<keyword evidence="3" id="KW-1003">Cell membrane</keyword>
<dbReference type="GO" id="GO:0005886">
    <property type="term" value="C:plasma membrane"/>
    <property type="evidence" value="ECO:0007669"/>
    <property type="project" value="UniProtKB-SubCell"/>
</dbReference>
<evidence type="ECO:0000256" key="4">
    <source>
        <dbReference type="ARBA" id="ARBA00022676"/>
    </source>
</evidence>
<feature type="transmembrane region" description="Helical" evidence="15">
    <location>
        <begin position="828"/>
        <end position="848"/>
    </location>
</feature>
<dbReference type="SMART" id="SM01117">
    <property type="entry name" value="Cyt-b5"/>
    <property type="match status" value="2"/>
</dbReference>
<dbReference type="GO" id="GO:0016459">
    <property type="term" value="C:myosin complex"/>
    <property type="evidence" value="ECO:0007669"/>
    <property type="project" value="UniProtKB-KW"/>
</dbReference>
<feature type="compositionally biased region" description="Basic and acidic residues" evidence="14">
    <location>
        <begin position="555"/>
        <end position="564"/>
    </location>
</feature>
<dbReference type="PROSITE" id="PS51456">
    <property type="entry name" value="MYOSIN_MOTOR"/>
    <property type="match status" value="1"/>
</dbReference>
<evidence type="ECO:0000256" key="9">
    <source>
        <dbReference type="ARBA" id="ARBA00023136"/>
    </source>
</evidence>
<dbReference type="Pfam" id="PF00063">
    <property type="entry name" value="Myosin_head"/>
    <property type="match status" value="1"/>
</dbReference>
<feature type="domain" description="DEK-C" evidence="18">
    <location>
        <begin position="1696"/>
        <end position="1751"/>
    </location>
</feature>
<evidence type="ECO:0000256" key="6">
    <source>
        <dbReference type="ARBA" id="ARBA00022692"/>
    </source>
</evidence>
<reference evidence="19" key="2">
    <citation type="submission" date="2014-06" db="EMBL/GenBank/DDBJ databases">
        <title>The complete genome of Blastobotrys (Arxula) adeninivorans LS3 - a yeast of biotechnological interest.</title>
        <authorList>
            <person name="Kunze G."/>
            <person name="Gaillardin C."/>
            <person name="Czernicka M."/>
            <person name="Durrens P."/>
            <person name="Martin T."/>
            <person name="Boer E."/>
            <person name="Gabaldon T."/>
            <person name="Cruz J."/>
            <person name="Talla E."/>
            <person name="Marck C."/>
            <person name="Goffeau A."/>
            <person name="Barbe V."/>
            <person name="Baret P."/>
            <person name="Baronian K."/>
            <person name="Beier S."/>
            <person name="Bleykasten C."/>
            <person name="Bode R."/>
            <person name="Casaregola S."/>
            <person name="Despons L."/>
            <person name="Fairhead C."/>
            <person name="Giersberg M."/>
            <person name="Gierski P."/>
            <person name="Hahnel U."/>
            <person name="Hartmann A."/>
            <person name="Jankowska D."/>
            <person name="Jubin C."/>
            <person name="Jung P."/>
            <person name="Lafontaine I."/>
            <person name="Leh-Louis V."/>
            <person name="Lemaire M."/>
            <person name="Marcet-Houben M."/>
            <person name="Mascher M."/>
            <person name="Morel G."/>
            <person name="Richard G.-F."/>
            <person name="Riechen J."/>
            <person name="Sacerdot C."/>
            <person name="Sarkar A."/>
            <person name="Savel G."/>
            <person name="Schacherer J."/>
            <person name="Sherman D."/>
            <person name="Straub M.-L."/>
            <person name="Stein N."/>
            <person name="Thierry A."/>
            <person name="Trautwein-Schult A."/>
            <person name="Westhof E."/>
            <person name="Worch S."/>
            <person name="Dujon B."/>
            <person name="Souciet J.-L."/>
            <person name="Wincker P."/>
            <person name="Scholz U."/>
            <person name="Neuveglise N."/>
        </authorList>
    </citation>
    <scope>NUCLEOTIDE SEQUENCE</scope>
    <source>
        <strain evidence="19">LS3</strain>
    </source>
</reference>
<dbReference type="GO" id="GO:0030428">
    <property type="term" value="C:cell septum"/>
    <property type="evidence" value="ECO:0007669"/>
    <property type="project" value="TreeGrafter"/>
</dbReference>
<feature type="transmembrane region" description="Helical" evidence="15">
    <location>
        <begin position="1540"/>
        <end position="1563"/>
    </location>
</feature>
<dbReference type="Gene3D" id="1.20.120.720">
    <property type="entry name" value="Myosin VI head, motor domain, U50 subdomain"/>
    <property type="match status" value="1"/>
</dbReference>
<evidence type="ECO:0000256" key="12">
    <source>
        <dbReference type="ARBA" id="ARBA00049510"/>
    </source>
</evidence>
<comment type="catalytic activity">
    <reaction evidence="12">
        <text>[(1-&gt;4)-N-acetyl-beta-D-glucosaminyl](n) + UDP-N-acetyl-alpha-D-glucosamine = [(1-&gt;4)-N-acetyl-beta-D-glucosaminyl](n+1) + UDP + H(+)</text>
        <dbReference type="Rhea" id="RHEA:16637"/>
        <dbReference type="Rhea" id="RHEA-COMP:9593"/>
        <dbReference type="Rhea" id="RHEA-COMP:9595"/>
        <dbReference type="ChEBI" id="CHEBI:15378"/>
        <dbReference type="ChEBI" id="CHEBI:17029"/>
        <dbReference type="ChEBI" id="CHEBI:57705"/>
        <dbReference type="ChEBI" id="CHEBI:58223"/>
        <dbReference type="EC" id="2.4.1.16"/>
    </reaction>
    <physiologicalReaction direction="left-to-right" evidence="12">
        <dbReference type="Rhea" id="RHEA:16638"/>
    </physiologicalReaction>
</comment>
<dbReference type="SUPFAM" id="SSF109715">
    <property type="entry name" value="DEK C-terminal domain"/>
    <property type="match status" value="1"/>
</dbReference>
<dbReference type="Gene3D" id="1.20.58.530">
    <property type="match status" value="1"/>
</dbReference>
<dbReference type="GO" id="GO:0003774">
    <property type="term" value="F:cytoskeletal motor activity"/>
    <property type="evidence" value="ECO:0007669"/>
    <property type="project" value="UniProtKB-UniRule"/>
</dbReference>
<dbReference type="Gene3D" id="3.40.850.10">
    <property type="entry name" value="Kinesin motor domain"/>
    <property type="match status" value="1"/>
</dbReference>
<evidence type="ECO:0000259" key="16">
    <source>
        <dbReference type="PROSITE" id="PS50255"/>
    </source>
</evidence>
<dbReference type="GO" id="GO:0006031">
    <property type="term" value="P:chitin biosynthetic process"/>
    <property type="evidence" value="ECO:0007669"/>
    <property type="project" value="TreeGrafter"/>
</dbReference>
<dbReference type="SMART" id="SM00242">
    <property type="entry name" value="MYSc"/>
    <property type="match status" value="1"/>
</dbReference>
<evidence type="ECO:0000259" key="17">
    <source>
        <dbReference type="PROSITE" id="PS51456"/>
    </source>
</evidence>
<evidence type="ECO:0000256" key="7">
    <source>
        <dbReference type="ARBA" id="ARBA00022989"/>
    </source>
</evidence>
<keyword evidence="5" id="KW-0808">Transferase</keyword>
<feature type="domain" description="Myosin motor" evidence="17">
    <location>
        <begin position="1"/>
        <end position="703"/>
    </location>
</feature>
<reference evidence="19" key="1">
    <citation type="submission" date="2014-02" db="EMBL/GenBank/DDBJ databases">
        <authorList>
            <person name="Genoscope - CEA"/>
        </authorList>
    </citation>
    <scope>NUCLEOTIDE SEQUENCE</scope>
    <source>
        <strain evidence="19">LS3</strain>
    </source>
</reference>
<dbReference type="Pfam" id="PF03142">
    <property type="entry name" value="Chitin_synth_2"/>
    <property type="match status" value="1"/>
</dbReference>
<evidence type="ECO:0000256" key="3">
    <source>
        <dbReference type="ARBA" id="ARBA00022475"/>
    </source>
</evidence>
<dbReference type="InterPro" id="IPR027417">
    <property type="entry name" value="P-loop_NTPase"/>
</dbReference>
<keyword evidence="6 15" id="KW-0812">Transmembrane</keyword>
<keyword evidence="4" id="KW-0328">Glycosyltransferase</keyword>
<dbReference type="Gene3D" id="3.10.120.10">
    <property type="entry name" value="Cytochrome b5-like heme/steroid binding domain"/>
    <property type="match status" value="1"/>
</dbReference>
<dbReference type="InterPro" id="IPR014876">
    <property type="entry name" value="DEK_C"/>
</dbReference>
<evidence type="ECO:0000256" key="1">
    <source>
        <dbReference type="ARBA" id="ARBA00004651"/>
    </source>
</evidence>
<feature type="transmembrane region" description="Helical" evidence="15">
    <location>
        <begin position="1087"/>
        <end position="1109"/>
    </location>
</feature>
<dbReference type="PANTHER" id="PTHR22914:SF45">
    <property type="entry name" value="CHITIN SYNTHASE"/>
    <property type="match status" value="1"/>
</dbReference>
<keyword evidence="11" id="KW-0325">Glycoprotein</keyword>
<dbReference type="PANTHER" id="PTHR22914">
    <property type="entry name" value="CHITIN SYNTHASE"/>
    <property type="match status" value="1"/>
</dbReference>
<dbReference type="EC" id="2.4.1.16" evidence="2"/>
<gene>
    <name evidence="19" type="ORF">GNLVRS02_ARAD1C38126g</name>
</gene>
<dbReference type="GO" id="GO:0004100">
    <property type="term" value="F:chitin synthase activity"/>
    <property type="evidence" value="ECO:0007669"/>
    <property type="project" value="UniProtKB-EC"/>
</dbReference>
<keyword evidence="7 15" id="KW-1133">Transmembrane helix</keyword>
<evidence type="ECO:0000259" key="18">
    <source>
        <dbReference type="PROSITE" id="PS51998"/>
    </source>
</evidence>
<accession>A0A060T355</accession>
<feature type="transmembrane region" description="Helical" evidence="15">
    <location>
        <begin position="1479"/>
        <end position="1502"/>
    </location>
</feature>
<feature type="region of interest" description="Actin-binding" evidence="13">
    <location>
        <begin position="581"/>
        <end position="603"/>
    </location>
</feature>
<dbReference type="Pfam" id="PF00173">
    <property type="entry name" value="Cyt-b5"/>
    <property type="match status" value="1"/>
</dbReference>
<dbReference type="PROSITE" id="PS51998">
    <property type="entry name" value="DEK_C"/>
    <property type="match status" value="1"/>
</dbReference>
<keyword evidence="10 13" id="KW-0505">Motor protein</keyword>
<keyword evidence="8 13" id="KW-0518">Myosin</keyword>
<feature type="region of interest" description="Disordered" evidence="14">
    <location>
        <begin position="539"/>
        <end position="568"/>
    </location>
</feature>
<feature type="binding site" evidence="13">
    <location>
        <begin position="86"/>
        <end position="93"/>
    </location>
    <ligand>
        <name>ATP</name>
        <dbReference type="ChEBI" id="CHEBI:30616"/>
    </ligand>
</feature>
<evidence type="ECO:0000313" key="19">
    <source>
        <dbReference type="EMBL" id="CDP35550.1"/>
    </source>
</evidence>
<dbReference type="GO" id="GO:0005524">
    <property type="term" value="F:ATP binding"/>
    <property type="evidence" value="ECO:0007669"/>
    <property type="project" value="UniProtKB-UniRule"/>
</dbReference>
<sequence>MAPQSLAMDLSYLPNSSLTDHALTSHIASRYHQGLPFVSVSTGTLIALNTFAPFDINQDQTFKDLAARVYNRLCKRGESQVVVFLGESGSGKSEFRNSLATHLLTLSNNPLSTKIKHAESVFAAFTTTKTAHSLLASRSGHVLELQYDSDATLIGASLLDYRLERARITKVPTAERNYHIFYYLLAGTTESEKEHLALSDINSARYRYLGHHTQLKVGIDDKQRFKQFKVALKNLEFSRADIANICQILAAIIHIGQLSFRSTGADGTSSAAIEVTNTDTLSCISSFLGVRSNLLENTLSYKTVSVQNDRVTLILDQKGARENADELARALYTLLFTWILEKINTRLSQGRSGWTDGLSSLIDTTITVVDFPGFTLSSSVPTLDKLLHNSANEMLYNYMLKNYFEKPIEKFGSEEVVVPASEYFDNSDTVKTLFRPSVGLLSVLDDYTRRDKDDASLLESCKRRYEKNPAIEFENRGFIIRHFAGEVDYSTENLIASNAEFISSDIISLFTSSSSSDFLKDVFRASAVVDRESSGAITQAHLSSKPLRQPSLMRSSRDTEEDSPKKKKKIPYASGQLLTAMDNLIDSFGDANPYFVVCLKPNDHRLSSSFDARCVRQQIKAFGIPEIARRVKQNDFSVFLTYNEFINIANADADGMPPTNISERDQVISMVSSQSWLERDARFGLTGIFLSENAWLQLVDPKMTFAANANQLYLDAGDEYGPQYADGENYYYDMDAKSIGGATTGGGDMFRFTDSRSMNKEMLIQTKELGEGEGDEAEVVAETGSRKRWLFIVYMWTWWVPDFFIRVFGKLDKKHIRVAWREKLAINLMIWVTCVSCVLFLIGFPLLICPLQNVMTTQELTNYNSDDSPDKVYTQIRGVVFDITDFSHAHYPPIVPSDDILDYGGKDSTDLFPMQLSAVCSGSNSSISPYLVWGGVNTSDSNGKYHDFRYFTNDSRPDWYLQKMQFLNKNYRKAYIGYTPEAIEKKASKDQAVVASLNGYVYDFSDYVAGKMTVKAPHGKEAPSNINKNFMNQHVVDLFQNFAGQDVTDKFNNLDLDSDEKFELDRCLRNVFMIGKLDTQNSVRCKFARYFLLAITVFVVAIIGFKFIAALQFGKNGIPDDLDRFVICQVPAYTEDEESLRRAIDSLARMNYDDKRKLLLVICDGNIVGAGNDKPTPRIVLDILGSAPDVNPPALSFESLGEGQQQHNKGKIYSGLYEVHGHIVPYVVVVKVGKESERNRPGNRGKRDSQLLLMRFLNRVHYNMPMNPLELELYHHIQNIIGVNPAYYEYLLQTDADTMVSPESASQFVSSMINDTKLQAICGETEISNSRSSFVTMIQVYEYYISHNLIKAFESLFGSVTCLPGCFSMYRIYEAASGKPLFVSNAIVNGYAENRVDTLHVKNLLHLGEDRYLTTLLLRHNSRFKTKYTRHATAYTVAPGSWSVFLSQRRRWINSTVHNLVELAPMSNMCGFCCFGMRFIVIVDLFSTIIQPVTLAYLAYLFYLVGKNPHDVPLTSIIMLAAIYGLQALIFLLRRRWEMIGWMFVYILAIPVFSLALPLYSFWHMDDFSWGNTRVVQGEKGQRLIYTDEGKFDPREIPMERWVDYQSRAWSQNAANDAESVAAFSQAPTEAYPGDRASQYTMGAARQSMADMSIYQDTPANANRAPTMRSSTFGGNDVEMSMLQSGRPQSTIMPNFPTDEQITNEIREILSTADLMTVTKKSIRLQLERKFGVKLTAKRDYINYIVEAILTGDL</sequence>
<dbReference type="PhylomeDB" id="A0A060T355"/>
<dbReference type="SUPFAM" id="SSF55856">
    <property type="entry name" value="Cytochrome b5-like heme/steroid binding domain"/>
    <property type="match status" value="1"/>
</dbReference>
<dbReference type="InterPro" id="IPR001609">
    <property type="entry name" value="Myosin_head_motor_dom-like"/>
</dbReference>
<dbReference type="Gene3D" id="1.10.10.820">
    <property type="match status" value="1"/>
</dbReference>
<keyword evidence="9 15" id="KW-0472">Membrane</keyword>
<evidence type="ECO:0000256" key="11">
    <source>
        <dbReference type="ARBA" id="ARBA00023180"/>
    </source>
</evidence>
<dbReference type="Pfam" id="PF08766">
    <property type="entry name" value="DEK_C"/>
    <property type="match status" value="1"/>
</dbReference>
<dbReference type="InterPro" id="IPR001199">
    <property type="entry name" value="Cyt_B5-like_heme/steroid-bd"/>
</dbReference>
<comment type="similarity">
    <text evidence="13">Belongs to the TRAFAC class myosin-kinesin ATPase superfamily. Myosin family.</text>
</comment>
<comment type="subcellular location">
    <subcellularLocation>
        <location evidence="1">Cell membrane</location>
        <topology evidence="1">Multi-pass membrane protein</topology>
    </subcellularLocation>
</comment>
<feature type="transmembrane region" description="Helical" evidence="15">
    <location>
        <begin position="789"/>
        <end position="808"/>
    </location>
</feature>
<name>A0A060T355_BLAAD</name>
<keyword evidence="13" id="KW-0547">Nucleotide-binding</keyword>
<feature type="domain" description="Cytochrome b5 heme-binding" evidence="16">
    <location>
        <begin position="852"/>
        <end position="912"/>
    </location>
</feature>
<dbReference type="InterPro" id="IPR004835">
    <property type="entry name" value="Chitin_synth"/>
</dbReference>
<feature type="transmembrane region" description="Helical" evidence="15">
    <location>
        <begin position="1514"/>
        <end position="1533"/>
    </location>
</feature>
<dbReference type="EMBL" id="HG937693">
    <property type="protein sequence ID" value="CDP35550.1"/>
    <property type="molecule type" value="Genomic_DNA"/>
</dbReference>
<proteinExistence type="inferred from homology"/>
<evidence type="ECO:0000256" key="13">
    <source>
        <dbReference type="PROSITE-ProRule" id="PRU00782"/>
    </source>
</evidence>
<dbReference type="GO" id="GO:0003779">
    <property type="term" value="F:actin binding"/>
    <property type="evidence" value="ECO:0007669"/>
    <property type="project" value="UniProtKB-KW"/>
</dbReference>
<keyword evidence="13" id="KW-0009">Actin-binding</keyword>
<dbReference type="InterPro" id="IPR036961">
    <property type="entry name" value="Kinesin_motor_dom_sf"/>
</dbReference>
<dbReference type="InterPro" id="IPR036400">
    <property type="entry name" value="Cyt_B5-like_heme/steroid_sf"/>
</dbReference>
<protein>
    <recommendedName>
        <fullName evidence="2">chitin synthase</fullName>
        <ecNumber evidence="2">2.4.1.16</ecNumber>
    </recommendedName>
</protein>
<organism evidence="19">
    <name type="scientific">Blastobotrys adeninivorans</name>
    <name type="common">Yeast</name>
    <name type="synonym">Arxula adeninivorans</name>
    <dbReference type="NCBI Taxonomy" id="409370"/>
    <lineage>
        <taxon>Eukaryota</taxon>
        <taxon>Fungi</taxon>
        <taxon>Dikarya</taxon>
        <taxon>Ascomycota</taxon>
        <taxon>Saccharomycotina</taxon>
        <taxon>Dipodascomycetes</taxon>
        <taxon>Dipodascales</taxon>
        <taxon>Trichomonascaceae</taxon>
        <taxon>Blastobotrys</taxon>
    </lineage>
</organism>
<evidence type="ECO:0000256" key="10">
    <source>
        <dbReference type="ARBA" id="ARBA00023175"/>
    </source>
</evidence>
<evidence type="ECO:0000256" key="8">
    <source>
        <dbReference type="ARBA" id="ARBA00023123"/>
    </source>
</evidence>
<keyword evidence="13" id="KW-0067">ATP-binding</keyword>
<evidence type="ECO:0000256" key="5">
    <source>
        <dbReference type="ARBA" id="ARBA00022679"/>
    </source>
</evidence>
<dbReference type="InterPro" id="IPR029044">
    <property type="entry name" value="Nucleotide-diphossugar_trans"/>
</dbReference>